<dbReference type="Pfam" id="PF01498">
    <property type="entry name" value="HTH_Tnp_Tc3_2"/>
    <property type="match status" value="1"/>
</dbReference>
<name>A0A3P9LTV1_ORYLA</name>
<protein>
    <recommendedName>
        <fullName evidence="2">Transposase Tc1-like domain-containing protein</fullName>
    </recommendedName>
</protein>
<dbReference type="AlphaFoldDB" id="A0A3P9LTV1"/>
<evidence type="ECO:0000259" key="2">
    <source>
        <dbReference type="Pfam" id="PF01498"/>
    </source>
</evidence>
<reference evidence="3" key="3">
    <citation type="submission" date="2025-08" db="UniProtKB">
        <authorList>
            <consortium name="Ensembl"/>
        </authorList>
    </citation>
    <scope>IDENTIFICATION</scope>
    <source>
        <strain evidence="3">HNI</strain>
    </source>
</reference>
<evidence type="ECO:0000313" key="4">
    <source>
        <dbReference type="Proteomes" id="UP000265180"/>
    </source>
</evidence>
<dbReference type="InterPro" id="IPR002492">
    <property type="entry name" value="Transposase_Tc1-like"/>
</dbReference>
<feature type="domain" description="Transposase Tc1-like" evidence="2">
    <location>
        <begin position="68"/>
        <end position="119"/>
    </location>
</feature>
<reference key="1">
    <citation type="journal article" date="2007" name="Nature">
        <title>The medaka draft genome and insights into vertebrate genome evolution.</title>
        <authorList>
            <person name="Kasahara M."/>
            <person name="Naruse K."/>
            <person name="Sasaki S."/>
            <person name="Nakatani Y."/>
            <person name="Qu W."/>
            <person name="Ahsan B."/>
            <person name="Yamada T."/>
            <person name="Nagayasu Y."/>
            <person name="Doi K."/>
            <person name="Kasai Y."/>
            <person name="Jindo T."/>
            <person name="Kobayashi D."/>
            <person name="Shimada A."/>
            <person name="Toyoda A."/>
            <person name="Kuroki Y."/>
            <person name="Fujiyama A."/>
            <person name="Sasaki T."/>
            <person name="Shimizu A."/>
            <person name="Asakawa S."/>
            <person name="Shimizu N."/>
            <person name="Hashimoto S."/>
            <person name="Yang J."/>
            <person name="Lee Y."/>
            <person name="Matsushima K."/>
            <person name="Sugano S."/>
            <person name="Sakaizumi M."/>
            <person name="Narita T."/>
            <person name="Ohishi K."/>
            <person name="Haga S."/>
            <person name="Ohta F."/>
            <person name="Nomoto H."/>
            <person name="Nogata K."/>
            <person name="Morishita T."/>
            <person name="Endo T."/>
            <person name="Shin-I T."/>
            <person name="Takeda H."/>
            <person name="Morishita S."/>
            <person name="Kohara Y."/>
        </authorList>
    </citation>
    <scope>NUCLEOTIDE SEQUENCE [LARGE SCALE GENOMIC DNA]</scope>
    <source>
        <strain>Hd-rR</strain>
    </source>
</reference>
<dbReference type="Gene3D" id="1.10.10.10">
    <property type="entry name" value="Winged helix-like DNA-binding domain superfamily/Winged helix DNA-binding domain"/>
    <property type="match status" value="1"/>
</dbReference>
<sequence>ITTVRSKKLPETLKKKIVAAYESGKGFKKKKNSKEFDISNSTIRKIVYKWRTIKTVTIIPSKFNPRSDRMMLKEVTNNPKISSQDLQQTFRLHKFDVHGRCARRKSLLSKANIKARLKFRTSTPELGADSTAARPIQASVSPTVRQRPGNNHPLAQQTPTTELEAKTQQPSSRGVGGIESTQSRSPRQGRGPTLRRLGRYQMP</sequence>
<dbReference type="InterPro" id="IPR036388">
    <property type="entry name" value="WH-like_DNA-bd_sf"/>
</dbReference>
<organism evidence="3 4">
    <name type="scientific">Oryzias latipes</name>
    <name type="common">Japanese rice fish</name>
    <name type="synonym">Japanese killifish</name>
    <dbReference type="NCBI Taxonomy" id="8090"/>
    <lineage>
        <taxon>Eukaryota</taxon>
        <taxon>Metazoa</taxon>
        <taxon>Chordata</taxon>
        <taxon>Craniata</taxon>
        <taxon>Vertebrata</taxon>
        <taxon>Euteleostomi</taxon>
        <taxon>Actinopterygii</taxon>
        <taxon>Neopterygii</taxon>
        <taxon>Teleostei</taxon>
        <taxon>Neoteleostei</taxon>
        <taxon>Acanthomorphata</taxon>
        <taxon>Ovalentaria</taxon>
        <taxon>Atherinomorphae</taxon>
        <taxon>Beloniformes</taxon>
        <taxon>Adrianichthyidae</taxon>
        <taxon>Oryziinae</taxon>
        <taxon>Oryzias</taxon>
    </lineage>
</organism>
<feature type="region of interest" description="Disordered" evidence="1">
    <location>
        <begin position="125"/>
        <end position="203"/>
    </location>
</feature>
<reference evidence="3 4" key="2">
    <citation type="submission" date="2017-04" db="EMBL/GenBank/DDBJ databases">
        <title>CpG methylation of centromeres and impact of large insertions on vertebrate speciation.</title>
        <authorList>
            <person name="Ichikawa K."/>
            <person name="Yoshimura J."/>
            <person name="Morishita S."/>
        </authorList>
    </citation>
    <scope>NUCLEOTIDE SEQUENCE</scope>
    <source>
        <strain evidence="3 4">HNI</strain>
    </source>
</reference>
<proteinExistence type="predicted"/>
<dbReference type="GO" id="GO:0003677">
    <property type="term" value="F:DNA binding"/>
    <property type="evidence" value="ECO:0007669"/>
    <property type="project" value="InterPro"/>
</dbReference>
<reference evidence="3" key="4">
    <citation type="submission" date="2025-09" db="UniProtKB">
        <authorList>
            <consortium name="Ensembl"/>
        </authorList>
    </citation>
    <scope>IDENTIFICATION</scope>
    <source>
        <strain evidence="3">HNI</strain>
    </source>
</reference>
<evidence type="ECO:0000313" key="3">
    <source>
        <dbReference type="Ensembl" id="ENSORLP00020024190.1"/>
    </source>
</evidence>
<feature type="compositionally biased region" description="Polar residues" evidence="1">
    <location>
        <begin position="153"/>
        <end position="172"/>
    </location>
</feature>
<accession>A0A3P9LTV1</accession>
<dbReference type="Proteomes" id="UP000265180">
    <property type="component" value="Chromosome 2"/>
</dbReference>
<evidence type="ECO:0000256" key="1">
    <source>
        <dbReference type="SAM" id="MobiDB-lite"/>
    </source>
</evidence>
<dbReference type="Ensembl" id="ENSORLT00020007603.1">
    <property type="protein sequence ID" value="ENSORLP00020024190.1"/>
    <property type="gene ID" value="ENSORLG00020005454.1"/>
</dbReference>
<dbReference type="GO" id="GO:0006313">
    <property type="term" value="P:DNA transposition"/>
    <property type="evidence" value="ECO:0007669"/>
    <property type="project" value="InterPro"/>
</dbReference>
<dbReference type="GO" id="GO:0015074">
    <property type="term" value="P:DNA integration"/>
    <property type="evidence" value="ECO:0007669"/>
    <property type="project" value="InterPro"/>
</dbReference>